<feature type="region of interest" description="Disordered" evidence="3">
    <location>
        <begin position="376"/>
        <end position="463"/>
    </location>
</feature>
<feature type="coiled-coil region" evidence="2">
    <location>
        <begin position="476"/>
        <end position="552"/>
    </location>
</feature>
<dbReference type="SUPFAM" id="SSF57997">
    <property type="entry name" value="Tropomyosin"/>
    <property type="match status" value="1"/>
</dbReference>
<feature type="compositionally biased region" description="Low complexity" evidence="3">
    <location>
        <begin position="387"/>
        <end position="412"/>
    </location>
</feature>
<evidence type="ECO:0000256" key="3">
    <source>
        <dbReference type="SAM" id="MobiDB-lite"/>
    </source>
</evidence>
<dbReference type="AlphaFoldDB" id="A0A8J5H5E5"/>
<dbReference type="PANTHER" id="PTHR23160:SF20">
    <property type="entry name" value="OS02G0439200 PROTEIN"/>
    <property type="match status" value="1"/>
</dbReference>
<organism evidence="4 5">
    <name type="scientific">Zingiber officinale</name>
    <name type="common">Ginger</name>
    <name type="synonym">Amomum zingiber</name>
    <dbReference type="NCBI Taxonomy" id="94328"/>
    <lineage>
        <taxon>Eukaryota</taxon>
        <taxon>Viridiplantae</taxon>
        <taxon>Streptophyta</taxon>
        <taxon>Embryophyta</taxon>
        <taxon>Tracheophyta</taxon>
        <taxon>Spermatophyta</taxon>
        <taxon>Magnoliopsida</taxon>
        <taxon>Liliopsida</taxon>
        <taxon>Zingiberales</taxon>
        <taxon>Zingiberaceae</taxon>
        <taxon>Zingiber</taxon>
    </lineage>
</organism>
<dbReference type="NCBIfam" id="TIGR01658">
    <property type="entry name" value="EYA-cons_domain"/>
    <property type="match status" value="1"/>
</dbReference>
<evidence type="ECO:0000256" key="1">
    <source>
        <dbReference type="ARBA" id="ARBA00023054"/>
    </source>
</evidence>
<dbReference type="PANTHER" id="PTHR23160">
    <property type="entry name" value="SYNAPTONEMAL COMPLEX PROTEIN-RELATED"/>
    <property type="match status" value="1"/>
</dbReference>
<feature type="region of interest" description="Disordered" evidence="3">
    <location>
        <begin position="1103"/>
        <end position="1181"/>
    </location>
</feature>
<dbReference type="EMBL" id="JACMSC010000005">
    <property type="protein sequence ID" value="KAG6520642.1"/>
    <property type="molecule type" value="Genomic_DNA"/>
</dbReference>
<dbReference type="GO" id="GO:0007131">
    <property type="term" value="P:reciprocal meiotic recombination"/>
    <property type="evidence" value="ECO:0007669"/>
    <property type="project" value="TreeGrafter"/>
</dbReference>
<evidence type="ECO:0000256" key="2">
    <source>
        <dbReference type="SAM" id="Coils"/>
    </source>
</evidence>
<keyword evidence="5" id="KW-1185">Reference proteome</keyword>
<gene>
    <name evidence="4" type="ORF">ZIOFF_017701</name>
</gene>
<feature type="compositionally biased region" description="Basic and acidic residues" evidence="3">
    <location>
        <begin position="1103"/>
        <end position="1115"/>
    </location>
</feature>
<dbReference type="Gene3D" id="3.40.50.12350">
    <property type="match status" value="1"/>
</dbReference>
<dbReference type="InterPro" id="IPR038102">
    <property type="entry name" value="EYA_dom_sf"/>
</dbReference>
<feature type="coiled-coil region" evidence="2">
    <location>
        <begin position="589"/>
        <end position="616"/>
    </location>
</feature>
<feature type="coiled-coil region" evidence="2">
    <location>
        <begin position="880"/>
        <end position="925"/>
    </location>
</feature>
<comment type="caution">
    <text evidence="4">The sequence shown here is derived from an EMBL/GenBank/DDBJ whole genome shotgun (WGS) entry which is preliminary data.</text>
</comment>
<accession>A0A8J5H5E5</accession>
<keyword evidence="1 2" id="KW-0175">Coiled coil</keyword>
<reference evidence="4 5" key="1">
    <citation type="submission" date="2020-08" db="EMBL/GenBank/DDBJ databases">
        <title>Plant Genome Project.</title>
        <authorList>
            <person name="Zhang R.-G."/>
        </authorList>
    </citation>
    <scope>NUCLEOTIDE SEQUENCE [LARGE SCALE GENOMIC DNA]</scope>
    <source>
        <tissue evidence="4">Rhizome</tissue>
    </source>
</reference>
<evidence type="ECO:0000313" key="4">
    <source>
        <dbReference type="EMBL" id="KAG6520642.1"/>
    </source>
</evidence>
<dbReference type="Proteomes" id="UP000734854">
    <property type="component" value="Unassembled WGS sequence"/>
</dbReference>
<sequence length="1201" mass="135356">MTLSAPWNGIARLEITHNKNNIDLVEKQHLIRTPAAMSQNQKNAEEVSRSTTVYIWDMDETLILLKSLLDGTYAGVFNGLKDPRKGFEIGKHWENYILQVCDEFFFYDEIENYNEPFLDSLSEYDDGRDLSNYDFKNDGLSSPYDDSNKRKLAYRHRFIAEKYAQGLHKLIGQQMIKLWNDLYNLADGYTNRWLSSAHALLEETLGMTHGSVAKRHLNVNVLVTKGSLIPSLAKCLLYRLDDVIPANNGMYISLIFHVALVCGKLQCFSWIKERFTGPNVRFCAIGDGIEECEAAQAMSWPFIKIDLQPSSSYRFPGLTTEMIQSYINVIYGPPDAEEQVNDSAAVCLCLAFLSAQVRCWALPYPVFATRWHFSASPPSSRDAMLPSKSKSNSSEASNGKATPPTPKVTKTTRNGFSKLDSGSPSPVAKLSSPPVQKLSSPVPKLRSSIERSPKSAESKPPTLIKNSTTAERTLKDSELQLKLVVVEEDLKKAREQLASMEKEKIHAIEQLEGAKRLAVEANEKLQEAIVAKKKAEENLEVEKFHADELEQVAIAVSQKRENEFQSELESTQKQHKMDASALFCVSQELQKLKLDLENATGEKKAALSEATDAKKTAEMNGEKMEVLAREVNHLKFLLDSKLDDVNKEAAEMIKKLNVDVAALQLELDRAKTAEERLWEMETSVEQLQMELTDAKKVESDTFKQADGLAKEVASLNNRLKEANQSEKSAIDSLAITMKTMEESTALLQDAETEIDVHKGKIESMEIEVASYQNNLNEADRKLGLSQQETESLGKTVYLLKVELRKLEEERSQALDKCNVSASEIECLLMEKTKLIAELNASKDEGDNIKRAMEGLAAALHEMSIKARENQEKLLTEQSEIEGHKVQIVQLNSEINNAEERYEVMLDEARYEIVCLKKTVERFETEKSNSSTEWEAKEFNFINTIKKSDDEIASLKVEMAKVVDSLKLAQQEAHAAKTDGVEMLYKVTQAESAAATAYEVAEEAKVDTLQFRDMLLDKENELQSITQENNDLRVREIATLQKIQELSSLIEEAKSNSTEETDKLPKNVKEYDGLSANTSEEVNPYERIVQTPISEAFLWKHEIDHKDDKKSKKENQKVNQNDEEDLANTMPRDLSSEKGHKDFSVDDDSDLKMDGLSYELKEENTNNGATAPTKNLQQKKKKALLNKFGKLLKKSSHRQDGS</sequence>
<feature type="coiled-coil region" evidence="2">
    <location>
        <begin position="646"/>
        <end position="844"/>
    </location>
</feature>
<proteinExistence type="predicted"/>
<protein>
    <submittedName>
        <fullName evidence="4">Uncharacterized protein</fullName>
    </submittedName>
</protein>
<feature type="compositionally biased region" description="Basic and acidic residues" evidence="3">
    <location>
        <begin position="447"/>
        <end position="457"/>
    </location>
</feature>
<dbReference type="InterPro" id="IPR006545">
    <property type="entry name" value="EYA_dom"/>
</dbReference>
<name>A0A8J5H5E5_ZINOF</name>
<feature type="coiled-coil region" evidence="2">
    <location>
        <begin position="1014"/>
        <end position="1062"/>
    </location>
</feature>
<feature type="compositionally biased region" description="Basic and acidic residues" evidence="3">
    <location>
        <begin position="1133"/>
        <end position="1143"/>
    </location>
</feature>
<evidence type="ECO:0000313" key="5">
    <source>
        <dbReference type="Proteomes" id="UP000734854"/>
    </source>
</evidence>